<evidence type="ECO:0000313" key="2">
    <source>
        <dbReference type="Proteomes" id="UP001058120"/>
    </source>
</evidence>
<reference evidence="1" key="1">
    <citation type="submission" date="2020-12" db="EMBL/GenBank/DDBJ databases">
        <title>Taurinivorans muris gen. nov., sp. nov., fundamental and realized metabolic niche of a ubiquitous sulfidogenic bacterium in the murine intestine.</title>
        <authorList>
            <person name="Ye H."/>
            <person name="Hanson B.T."/>
            <person name="Loy A."/>
        </authorList>
    </citation>
    <scope>NUCLEOTIDE SEQUENCE</scope>
    <source>
        <strain evidence="1">LT0009</strain>
    </source>
</reference>
<evidence type="ECO:0008006" key="3">
    <source>
        <dbReference type="Google" id="ProtNLM"/>
    </source>
</evidence>
<dbReference type="Proteomes" id="UP001058120">
    <property type="component" value="Chromosome"/>
</dbReference>
<evidence type="ECO:0000313" key="1">
    <source>
        <dbReference type="EMBL" id="UWX06380.1"/>
    </source>
</evidence>
<gene>
    <name evidence="1" type="ORF">JBF11_03445</name>
</gene>
<dbReference type="EMBL" id="CP065938">
    <property type="protein sequence ID" value="UWX06380.1"/>
    <property type="molecule type" value="Genomic_DNA"/>
</dbReference>
<name>A0ABY5Y2F6_9BACT</name>
<accession>A0ABY5Y2F6</accession>
<proteinExistence type="predicted"/>
<organism evidence="1 2">
    <name type="scientific">Taurinivorans muris</name>
    <dbReference type="NCBI Taxonomy" id="2787751"/>
    <lineage>
        <taxon>Bacteria</taxon>
        <taxon>Pseudomonadati</taxon>
        <taxon>Thermodesulfobacteriota</taxon>
        <taxon>Desulfovibrionia</taxon>
        <taxon>Desulfovibrionales</taxon>
        <taxon>Desulfovibrionaceae</taxon>
        <taxon>Taurinivorans</taxon>
    </lineage>
</organism>
<keyword evidence="2" id="KW-1185">Reference proteome</keyword>
<protein>
    <recommendedName>
        <fullName evidence="3">CopG family transcriptional regulator</fullName>
    </recommendedName>
</protein>
<sequence>MLTINIPPHLENLLNTLAKEQGQTKDYLICSILESYFEDRENALSADKAYAEFLENGKKTISLSEMESRLKFEE</sequence>
<dbReference type="RefSeq" id="WP_334315985.1">
    <property type="nucleotide sequence ID" value="NZ_CP065938.1"/>
</dbReference>